<dbReference type="NCBIfam" id="NF011568">
    <property type="entry name" value="PRK14992.1"/>
    <property type="match status" value="1"/>
</dbReference>
<organism evidence="8 9">
    <name type="scientific">Yersinia enterocolitica subsp. palearctica serotype O:3 (strain DSM 13030 / CIP 106945 / Y11)</name>
    <dbReference type="NCBI Taxonomy" id="930944"/>
    <lineage>
        <taxon>Bacteria</taxon>
        <taxon>Pseudomonadati</taxon>
        <taxon>Pseudomonadota</taxon>
        <taxon>Gammaproteobacteria</taxon>
        <taxon>Enterobacterales</taxon>
        <taxon>Yersiniaceae</taxon>
        <taxon>Yersinia</taxon>
    </lineage>
</organism>
<dbReference type="InterPro" id="IPR005614">
    <property type="entry name" value="NrfD-like"/>
</dbReference>
<evidence type="ECO:0000256" key="2">
    <source>
        <dbReference type="ARBA" id="ARBA00008929"/>
    </source>
</evidence>
<dbReference type="AlphaFoldDB" id="A0A0H3NRA9"/>
<comment type="similarity">
    <text evidence="2">Belongs to the NrfD family.</text>
</comment>
<dbReference type="GeneID" id="31408661"/>
<dbReference type="InterPro" id="IPR052049">
    <property type="entry name" value="Electron_transfer_protein"/>
</dbReference>
<dbReference type="Proteomes" id="UP000008084">
    <property type="component" value="Chromosome"/>
</dbReference>
<feature type="transmembrane region" description="Helical" evidence="7">
    <location>
        <begin position="61"/>
        <end position="80"/>
    </location>
</feature>
<proteinExistence type="inferred from homology"/>
<feature type="transmembrane region" description="Helical" evidence="7">
    <location>
        <begin position="20"/>
        <end position="40"/>
    </location>
</feature>
<dbReference type="EMBL" id="FR729477">
    <property type="protein sequence ID" value="CBY27673.1"/>
    <property type="molecule type" value="Genomic_DNA"/>
</dbReference>
<dbReference type="Pfam" id="PF03916">
    <property type="entry name" value="NrfD"/>
    <property type="match status" value="1"/>
</dbReference>
<dbReference type="PANTHER" id="PTHR34856:SF2">
    <property type="entry name" value="PROTEIN NRFD"/>
    <property type="match status" value="1"/>
</dbReference>
<evidence type="ECO:0000256" key="4">
    <source>
        <dbReference type="ARBA" id="ARBA00022692"/>
    </source>
</evidence>
<dbReference type="KEGG" id="yey:Y11_05081"/>
<evidence type="ECO:0000313" key="9">
    <source>
        <dbReference type="Proteomes" id="UP000008084"/>
    </source>
</evidence>
<feature type="transmembrane region" description="Helical" evidence="7">
    <location>
        <begin position="166"/>
        <end position="193"/>
    </location>
</feature>
<feature type="transmembrane region" description="Helical" evidence="7">
    <location>
        <begin position="243"/>
        <end position="264"/>
    </location>
</feature>
<evidence type="ECO:0000256" key="7">
    <source>
        <dbReference type="SAM" id="Phobius"/>
    </source>
</evidence>
<reference evidence="8 9" key="1">
    <citation type="journal article" date="2011" name="J. Bacteriol.">
        <title>Complete genome sequence of Yersinia enterocolitica subsp. palearctica serogroup O:3.</title>
        <authorList>
            <person name="Batzilla J."/>
            <person name="Hoper D."/>
            <person name="Antonenka U."/>
            <person name="Heesemann J."/>
            <person name="Rakin A."/>
        </authorList>
    </citation>
    <scope>NUCLEOTIDE SEQUENCE [LARGE SCALE GENOMIC DNA]</scope>
    <source>
        <strain evidence="9">DSM 13030 / CIP 106945 / Y11</strain>
    </source>
</reference>
<evidence type="ECO:0000256" key="1">
    <source>
        <dbReference type="ARBA" id="ARBA00004651"/>
    </source>
</evidence>
<protein>
    <submittedName>
        <fullName evidence="8">Tetrathionate reductase subunit C</fullName>
    </submittedName>
</protein>
<comment type="subcellular location">
    <subcellularLocation>
        <location evidence="1">Cell membrane</location>
        <topology evidence="1">Multi-pass membrane protein</topology>
    </subcellularLocation>
</comment>
<evidence type="ECO:0000256" key="6">
    <source>
        <dbReference type="ARBA" id="ARBA00023136"/>
    </source>
</evidence>
<feature type="transmembrane region" description="Helical" evidence="7">
    <location>
        <begin position="100"/>
        <end position="123"/>
    </location>
</feature>
<keyword evidence="6 7" id="KW-0472">Membrane</keyword>
<gene>
    <name evidence="8" type="ordered locus">Y11_05081</name>
</gene>
<name>A0A0H3NRA9_YERE1</name>
<dbReference type="PATRIC" id="fig|930944.6.peg.505"/>
<dbReference type="PANTHER" id="PTHR34856">
    <property type="entry name" value="PROTEIN NRFD"/>
    <property type="match status" value="1"/>
</dbReference>
<dbReference type="HOGENOM" id="CLU_061956_0_0_6"/>
<keyword evidence="4 7" id="KW-0812">Transmembrane</keyword>
<feature type="transmembrane region" description="Helical" evidence="7">
    <location>
        <begin position="135"/>
        <end position="154"/>
    </location>
</feature>
<keyword evidence="5 7" id="KW-1133">Transmembrane helix</keyword>
<dbReference type="GO" id="GO:0005886">
    <property type="term" value="C:plasma membrane"/>
    <property type="evidence" value="ECO:0007669"/>
    <property type="project" value="UniProtKB-SubCell"/>
</dbReference>
<feature type="transmembrane region" description="Helical" evidence="7">
    <location>
        <begin position="276"/>
        <end position="295"/>
    </location>
</feature>
<accession>A0A0H3NRA9</accession>
<feature type="transmembrane region" description="Helical" evidence="7">
    <location>
        <begin position="205"/>
        <end position="223"/>
    </location>
</feature>
<dbReference type="RefSeq" id="WP_005157899.1">
    <property type="nucleotide sequence ID" value="NC_017564.1"/>
</dbReference>
<sequence length="361" mass="40726">MIHETMIREILARPQDIAWLPWAVQYFFFIGLACSAVLFAGGQRICARQGKLSAQQSQWEFTALMLAVSAVVVAPLALNADLHQPARVWHFYANFTPWSWMSWGSIFLPLFSLLVMGYFLALIYSRLKDKPLPRLLAGLALLCGLSAISILLYTGREVSILRAQPLWFSLWLPLFIFLTACQAIPSLLALWLWREPQYQRPLARWQLISLVVLAWVTLLWVYSDKLWASGDNLSAQALRHWAVQSPFIALFPVALWLLLFGLALFNGRKTLSTPVIATQALSALTLCWSVRWLLLMETQTLPKYNVLANPYTLPLGSEGLLAIIGTFGLWVAAIIAIREGVKWLEQKVTSANRVEGEIHHG</sequence>
<evidence type="ECO:0000313" key="8">
    <source>
        <dbReference type="EMBL" id="CBY27673.1"/>
    </source>
</evidence>
<keyword evidence="3" id="KW-1003">Cell membrane</keyword>
<evidence type="ECO:0000256" key="5">
    <source>
        <dbReference type="ARBA" id="ARBA00022989"/>
    </source>
</evidence>
<feature type="transmembrane region" description="Helical" evidence="7">
    <location>
        <begin position="315"/>
        <end position="337"/>
    </location>
</feature>
<evidence type="ECO:0000256" key="3">
    <source>
        <dbReference type="ARBA" id="ARBA00022475"/>
    </source>
</evidence>
<dbReference type="Gene3D" id="1.20.1630.10">
    <property type="entry name" value="Formate dehydrogenase/DMSO reductase domain"/>
    <property type="match status" value="1"/>
</dbReference>